<dbReference type="InterPro" id="IPR024185">
    <property type="entry name" value="FTHF_cligase-like_sf"/>
</dbReference>
<keyword evidence="5" id="KW-0479">Metal-binding</keyword>
<keyword evidence="10" id="KW-0436">Ligase</keyword>
<evidence type="ECO:0000313" key="16">
    <source>
        <dbReference type="Proteomes" id="UP000475905"/>
    </source>
</evidence>
<evidence type="ECO:0000313" key="11">
    <source>
        <dbReference type="EMBL" id="RGY26084.1"/>
    </source>
</evidence>
<protein>
    <recommendedName>
        <fullName evidence="5">5-formyltetrahydrofolate cyclo-ligase</fullName>
        <ecNumber evidence="5">6.3.3.2</ecNumber>
    </recommendedName>
</protein>
<dbReference type="PIRSF" id="PIRSF006806">
    <property type="entry name" value="FTHF_cligase"/>
    <property type="match status" value="1"/>
</dbReference>
<evidence type="ECO:0000313" key="10">
    <source>
        <dbReference type="EMBL" id="RGR70163.1"/>
    </source>
</evidence>
<dbReference type="EMBL" id="VVYD01000005">
    <property type="protein sequence ID" value="KAA5500309.1"/>
    <property type="molecule type" value="Genomic_DNA"/>
</dbReference>
<comment type="catalytic activity">
    <reaction evidence="5">
        <text>(6S)-5-formyl-5,6,7,8-tetrahydrofolate + ATP = (6R)-5,10-methenyltetrahydrofolate + ADP + phosphate</text>
        <dbReference type="Rhea" id="RHEA:10488"/>
        <dbReference type="ChEBI" id="CHEBI:30616"/>
        <dbReference type="ChEBI" id="CHEBI:43474"/>
        <dbReference type="ChEBI" id="CHEBI:57455"/>
        <dbReference type="ChEBI" id="CHEBI:57457"/>
        <dbReference type="ChEBI" id="CHEBI:456216"/>
        <dbReference type="EC" id="6.3.3.2"/>
    </reaction>
</comment>
<dbReference type="GO" id="GO:0009396">
    <property type="term" value="P:folic acid-containing compound biosynthetic process"/>
    <property type="evidence" value="ECO:0007669"/>
    <property type="project" value="TreeGrafter"/>
</dbReference>
<dbReference type="Proteomes" id="UP000368418">
    <property type="component" value="Unassembled WGS sequence"/>
</dbReference>
<dbReference type="SUPFAM" id="SSF100950">
    <property type="entry name" value="NagB/RpiA/CoA transferase-like"/>
    <property type="match status" value="1"/>
</dbReference>
<dbReference type="GO" id="GO:0046872">
    <property type="term" value="F:metal ion binding"/>
    <property type="evidence" value="ECO:0007669"/>
    <property type="project" value="UniProtKB-KW"/>
</dbReference>
<proteinExistence type="inferred from homology"/>
<evidence type="ECO:0000313" key="6">
    <source>
        <dbReference type="EMBL" id="KAA5464414.1"/>
    </source>
</evidence>
<dbReference type="Proteomes" id="UP000475905">
    <property type="component" value="Unassembled WGS sequence"/>
</dbReference>
<dbReference type="GO" id="GO:0035999">
    <property type="term" value="P:tetrahydrofolate interconversion"/>
    <property type="evidence" value="ECO:0007669"/>
    <property type="project" value="TreeGrafter"/>
</dbReference>
<dbReference type="EMBL" id="QRUO01000011">
    <property type="protein sequence ID" value="RGR70163.1"/>
    <property type="molecule type" value="Genomic_DNA"/>
</dbReference>
<comment type="similarity">
    <text evidence="1 5">Belongs to the 5-formyltetrahydrofolate cyclo-ligase family.</text>
</comment>
<keyword evidence="3 4" id="KW-0067">ATP-binding</keyword>
<evidence type="ECO:0000256" key="3">
    <source>
        <dbReference type="ARBA" id="ARBA00022840"/>
    </source>
</evidence>
<dbReference type="PANTHER" id="PTHR23407">
    <property type="entry name" value="ATPASE INHIBITOR/5-FORMYLTETRAHYDROFOLATE CYCLO-LIGASE"/>
    <property type="match status" value="1"/>
</dbReference>
<dbReference type="Proteomes" id="UP000284431">
    <property type="component" value="Unassembled WGS sequence"/>
</dbReference>
<dbReference type="EMBL" id="VVYF01000002">
    <property type="protein sequence ID" value="KAA5495014.1"/>
    <property type="molecule type" value="Genomic_DNA"/>
</dbReference>
<organism evidence="10 12">
    <name type="scientific">Bacteroides caccae</name>
    <dbReference type="NCBI Taxonomy" id="47678"/>
    <lineage>
        <taxon>Bacteria</taxon>
        <taxon>Pseudomonadati</taxon>
        <taxon>Bacteroidota</taxon>
        <taxon>Bacteroidia</taxon>
        <taxon>Bacteroidales</taxon>
        <taxon>Bacteroidaceae</taxon>
        <taxon>Bacteroides</taxon>
    </lineage>
</organism>
<dbReference type="NCBIfam" id="TIGR02727">
    <property type="entry name" value="MTHFS_bact"/>
    <property type="match status" value="1"/>
</dbReference>
<evidence type="ECO:0000256" key="4">
    <source>
        <dbReference type="PIRSR" id="PIRSR006806-1"/>
    </source>
</evidence>
<evidence type="ECO:0000313" key="15">
    <source>
        <dbReference type="Proteomes" id="UP000427825"/>
    </source>
</evidence>
<reference evidence="12 13" key="1">
    <citation type="submission" date="2018-08" db="EMBL/GenBank/DDBJ databases">
        <title>A genome reference for cultivated species of the human gut microbiota.</title>
        <authorList>
            <person name="Zou Y."/>
            <person name="Xue W."/>
            <person name="Luo G."/>
        </authorList>
    </citation>
    <scope>NUCLEOTIDE SEQUENCE [LARGE SCALE GENOMIC DNA]</scope>
    <source>
        <strain evidence="10 12">AF24-29LB</strain>
        <strain evidence="11 13">OF02-6LB</strain>
    </source>
</reference>
<comment type="cofactor">
    <cofactor evidence="5">
        <name>Mg(2+)</name>
        <dbReference type="ChEBI" id="CHEBI:18420"/>
    </cofactor>
</comment>
<dbReference type="PANTHER" id="PTHR23407:SF1">
    <property type="entry name" value="5-FORMYLTETRAHYDROFOLATE CYCLO-LIGASE"/>
    <property type="match status" value="1"/>
</dbReference>
<accession>A0A412FPU8</accession>
<gene>
    <name evidence="10" type="ORF">DWY26_12750</name>
    <name evidence="11" type="ORF">DXA49_09220</name>
    <name evidence="9" type="ORF">F2Y31_07640</name>
    <name evidence="8" type="ORF">F2Y35_02135</name>
    <name evidence="6" type="ORF">F2Y36_07185</name>
    <name evidence="7" type="ORF">F2Y39_19965</name>
</gene>
<evidence type="ECO:0000313" key="8">
    <source>
        <dbReference type="EMBL" id="KAA5495014.1"/>
    </source>
</evidence>
<feature type="binding site" evidence="4">
    <location>
        <begin position="4"/>
        <end position="8"/>
    </location>
    <ligand>
        <name>ATP</name>
        <dbReference type="ChEBI" id="CHEBI:30616"/>
    </ligand>
</feature>
<keyword evidence="2 4" id="KW-0547">Nucleotide-binding</keyword>
<dbReference type="KEGG" id="bcac:CGC64_07630"/>
<evidence type="ECO:0000313" key="7">
    <source>
        <dbReference type="EMBL" id="KAA5472289.1"/>
    </source>
</evidence>
<evidence type="ECO:0000256" key="5">
    <source>
        <dbReference type="RuleBase" id="RU361279"/>
    </source>
</evidence>
<dbReference type="GO" id="GO:0030272">
    <property type="term" value="F:5-formyltetrahydrofolate cyclo-ligase activity"/>
    <property type="evidence" value="ECO:0007669"/>
    <property type="project" value="UniProtKB-EC"/>
</dbReference>
<dbReference type="EMBL" id="VVYP01000006">
    <property type="protein sequence ID" value="KAA5464414.1"/>
    <property type="molecule type" value="Genomic_DNA"/>
</dbReference>
<name>A0A412FPU8_9BACE</name>
<dbReference type="Pfam" id="PF01812">
    <property type="entry name" value="5-FTHF_cyc-lig"/>
    <property type="match status" value="1"/>
</dbReference>
<dbReference type="Proteomes" id="UP000284205">
    <property type="component" value="Unassembled WGS sequence"/>
</dbReference>
<evidence type="ECO:0000313" key="9">
    <source>
        <dbReference type="EMBL" id="KAA5500309.1"/>
    </source>
</evidence>
<evidence type="ECO:0000313" key="14">
    <source>
        <dbReference type="Proteomes" id="UP000368418"/>
    </source>
</evidence>
<dbReference type="EC" id="6.3.3.2" evidence="5"/>
<evidence type="ECO:0000256" key="2">
    <source>
        <dbReference type="ARBA" id="ARBA00022741"/>
    </source>
</evidence>
<dbReference type="Proteomes" id="UP000491168">
    <property type="component" value="Unassembled WGS sequence"/>
</dbReference>
<evidence type="ECO:0000313" key="12">
    <source>
        <dbReference type="Proteomes" id="UP000284205"/>
    </source>
</evidence>
<dbReference type="InterPro" id="IPR002698">
    <property type="entry name" value="FTHF_cligase"/>
</dbReference>
<evidence type="ECO:0000313" key="13">
    <source>
        <dbReference type="Proteomes" id="UP000284431"/>
    </source>
</evidence>
<keyword evidence="5" id="KW-0460">Magnesium</keyword>
<dbReference type="Gene3D" id="3.40.50.10420">
    <property type="entry name" value="NagB/RpiA/CoA transferase-like"/>
    <property type="match status" value="1"/>
</dbReference>
<sequence length="196" mass="22053">MKRKKELRKHIASLKTQLCTSTMRKLQSAKILAALEAHPAFRAANTILLYHSLGDEVDTHTFIKKWSSEKRILLPVVVGDDLELRIYTGPDDMTTGSYGIEEPTGEVFTDYAAIDFIAVPGVAFDRKGNRLGRGKGYYDRLLPRIPSACKAGICFPFQLVEEVPAESFDIRMDIIITTNENELSHPYHPLPSCDRE</sequence>
<dbReference type="GO" id="GO:0005524">
    <property type="term" value="F:ATP binding"/>
    <property type="evidence" value="ECO:0007669"/>
    <property type="project" value="UniProtKB-KW"/>
</dbReference>
<dbReference type="InterPro" id="IPR037171">
    <property type="entry name" value="NagB/RpiA_transferase-like"/>
</dbReference>
<evidence type="ECO:0000256" key="1">
    <source>
        <dbReference type="ARBA" id="ARBA00010638"/>
    </source>
</evidence>
<reference evidence="14 15" key="2">
    <citation type="journal article" date="2019" name="Nat. Med.">
        <title>A library of human gut bacterial isolates paired with longitudinal multiomics data enables mechanistic microbiome research.</title>
        <authorList>
            <person name="Poyet M."/>
            <person name="Groussin M."/>
            <person name="Gibbons S.M."/>
            <person name="Avila-Pacheco J."/>
            <person name="Jiang X."/>
            <person name="Kearney S.M."/>
            <person name="Perrotta A.R."/>
            <person name="Berdy B."/>
            <person name="Zhao S."/>
            <person name="Lieberman T.D."/>
            <person name="Swanson P.K."/>
            <person name="Smith M."/>
            <person name="Roesemann S."/>
            <person name="Alexander J.E."/>
            <person name="Rich S.A."/>
            <person name="Livny J."/>
            <person name="Vlamakis H."/>
            <person name="Clish C."/>
            <person name="Bullock K."/>
            <person name="Deik A."/>
            <person name="Scott J."/>
            <person name="Pierce K.A."/>
            <person name="Xavier R.J."/>
            <person name="Alm E.J."/>
        </authorList>
    </citation>
    <scope>NUCLEOTIDE SEQUENCE [LARGE SCALE GENOMIC DNA]</scope>
    <source>
        <strain evidence="9 14">BIOML-A19</strain>
        <strain evidence="8 17">BIOML-A21</strain>
        <strain evidence="7 15">BIOML-A25</strain>
        <strain evidence="6 16">BIOML-A31</strain>
    </source>
</reference>
<dbReference type="EMBL" id="QSCS01000012">
    <property type="protein sequence ID" value="RGY26084.1"/>
    <property type="molecule type" value="Genomic_DNA"/>
</dbReference>
<comment type="caution">
    <text evidence="10">The sequence shown here is derived from an EMBL/GenBank/DDBJ whole genome shotgun (WGS) entry which is preliminary data.</text>
</comment>
<feature type="binding site" evidence="4">
    <location>
        <position position="56"/>
    </location>
    <ligand>
        <name>substrate</name>
    </ligand>
</feature>
<dbReference type="Proteomes" id="UP000427825">
    <property type="component" value="Unassembled WGS sequence"/>
</dbReference>
<feature type="binding site" evidence="4">
    <location>
        <begin position="130"/>
        <end position="138"/>
    </location>
    <ligand>
        <name>ATP</name>
        <dbReference type="ChEBI" id="CHEBI:30616"/>
    </ligand>
</feature>
<evidence type="ECO:0000313" key="17">
    <source>
        <dbReference type="Proteomes" id="UP000491168"/>
    </source>
</evidence>
<dbReference type="AlphaFoldDB" id="A0A412FPU8"/>
<dbReference type="EMBL" id="VVYJ01000015">
    <property type="protein sequence ID" value="KAA5472289.1"/>
    <property type="molecule type" value="Genomic_DNA"/>
</dbReference>